<dbReference type="SUPFAM" id="SSF63411">
    <property type="entry name" value="LuxS/MPP-like metallohydrolase"/>
    <property type="match status" value="4"/>
</dbReference>
<dbReference type="PANTHER" id="PTHR43690">
    <property type="entry name" value="NARDILYSIN"/>
    <property type="match status" value="1"/>
</dbReference>
<dbReference type="GeneID" id="98069840"/>
<dbReference type="Proteomes" id="UP000004892">
    <property type="component" value="Unassembled WGS sequence"/>
</dbReference>
<evidence type="ECO:0000313" key="10">
    <source>
        <dbReference type="Proteomes" id="UP000004892"/>
    </source>
</evidence>
<dbReference type="EMBL" id="ADMC01000025">
    <property type="protein sequence ID" value="EHP46677.1"/>
    <property type="molecule type" value="Genomic_DNA"/>
</dbReference>
<evidence type="ECO:0000256" key="4">
    <source>
        <dbReference type="ARBA" id="ARBA00022833"/>
    </source>
</evidence>
<dbReference type="Gene3D" id="3.30.830.10">
    <property type="entry name" value="Metalloenzyme, LuxS/M16 peptidase-like"/>
    <property type="match status" value="3"/>
</dbReference>
<dbReference type="InterPro" id="IPR011249">
    <property type="entry name" value="Metalloenz_LuxS/M16"/>
</dbReference>
<comment type="caution">
    <text evidence="9">The sequence shown here is derived from an EMBL/GenBank/DDBJ whole genome shotgun (WGS) entry which is preliminary data.</text>
</comment>
<dbReference type="STRING" id="742817.HMPREF9449_02294"/>
<keyword evidence="6" id="KW-0732">Signal</keyword>
<sequence>MKKILLFIACSLLMGGLQAQSLLEVKTFTLDNGFTVWLNEDHTQTSVFGGIVVKAGAKDSPGTGIPHYFEHILFKGTDKIGTTDYVSEKLYLDSIAQQYDTLAITENKAKRKKIQKEINRLSIAAAEYAIPNEFNTLISQFGGSGLNAVTSYDYTFYYNSFNPQYIHQWLELYSERLIHPVFRLFQSELETVYEEKNMYEDSDYTLALQEATKRFFTPHPYQYPIIGTTEHLKNPQLSEMQEYYEKYYVSENMALILSGDFNAEEVIPLIREKFSRIKAGKAPKTEFTALPAFQGKETAEIRIPIPIVKMGAIAWRGIPNNSPDYYALKIALQLLSNKHTTGYLDQLSIDNKLMGAGIDQLNLNEAGAIVLMFVPKLLFQSFHKAQQIVLREIDRIKNGDFTEKELANLKLNLKMEFEKAQEIPSTRVTQMAEFFTQGNNWNDYLKTPEIIESLTKEDITKVANQYFTSNYLLFRKKNGRYQRERVSKPDFEPIIPPHRTESSAYAQKLKEESASIAAVPPRILDFEKDVTTFSLSPLVTLYAKENPVNNIFELTLAYKKGSNIDPTLLLLPSYLNLLGTENLSFKDFRNELQKIGSNIVFDGDEKFFYIQISGIDENFDQTLLLTNQLLEYIKPNKKLFKQILREEKISRLSIEKEPEITGRALYQYVVWGEHSPQLKNLSLQQIKAQGAEKFVDLFKELLKTECDVYYTGKSSVQEVANATKKYLLTDEVTEKGYGPIYHPIKTYDRPTVFFINTFFTNQTIIYSYTPSKTNMSEAFRDSCFFFDCYFGMGMSSLIFQELREFRSFAYAATGYHQSPSPVNWDKGNFLSCRLSTQADKTINALSVLDSLLKNMPEKPEFTPYVRQSAQNYIHDTYPYFRHLPSTVALGKFYGYSSNPNQELIQKISEMDMTTIRQFYNNNIKNQTTCYIIAGDPSRINMEALKRFGELKIIDKRDVFGKSIK</sequence>
<organism evidence="9 10">
    <name type="scientific">Odoribacter laneus YIT 12061</name>
    <dbReference type="NCBI Taxonomy" id="742817"/>
    <lineage>
        <taxon>Bacteria</taxon>
        <taxon>Pseudomonadati</taxon>
        <taxon>Bacteroidota</taxon>
        <taxon>Bacteroidia</taxon>
        <taxon>Bacteroidales</taxon>
        <taxon>Odoribacteraceae</taxon>
        <taxon>Odoribacter</taxon>
    </lineage>
</organism>
<keyword evidence="3" id="KW-0378">Hydrolase</keyword>
<feature type="domain" description="Peptidase M16 C-terminal" evidence="8">
    <location>
        <begin position="238"/>
        <end position="412"/>
    </location>
</feature>
<feature type="domain" description="Peptidase M16 N-terminal" evidence="7">
    <location>
        <begin position="132"/>
        <end position="228"/>
    </location>
</feature>
<dbReference type="GO" id="GO:0046872">
    <property type="term" value="F:metal ion binding"/>
    <property type="evidence" value="ECO:0007669"/>
    <property type="project" value="InterPro"/>
</dbReference>
<dbReference type="Pfam" id="PF00675">
    <property type="entry name" value="Peptidase_M16"/>
    <property type="match status" value="1"/>
</dbReference>
<dbReference type="GO" id="GO:0008237">
    <property type="term" value="F:metallopeptidase activity"/>
    <property type="evidence" value="ECO:0007669"/>
    <property type="project" value="UniProtKB-KW"/>
</dbReference>
<dbReference type="PANTHER" id="PTHR43690:SF17">
    <property type="entry name" value="PROTEIN YHJJ"/>
    <property type="match status" value="1"/>
</dbReference>
<evidence type="ECO:0008006" key="11">
    <source>
        <dbReference type="Google" id="ProtNLM"/>
    </source>
</evidence>
<dbReference type="InterPro" id="IPR050626">
    <property type="entry name" value="Peptidase_M16"/>
</dbReference>
<evidence type="ECO:0000313" key="9">
    <source>
        <dbReference type="EMBL" id="EHP46677.1"/>
    </source>
</evidence>
<dbReference type="InterPro" id="IPR007863">
    <property type="entry name" value="Peptidase_M16_C"/>
</dbReference>
<keyword evidence="4" id="KW-0862">Zinc</keyword>
<dbReference type="RefSeq" id="WP_009137441.1">
    <property type="nucleotide sequence ID" value="NZ_JH594596.1"/>
</dbReference>
<dbReference type="AlphaFoldDB" id="H1DIR5"/>
<dbReference type="Pfam" id="PF05193">
    <property type="entry name" value="Peptidase_M16_C"/>
    <property type="match status" value="1"/>
</dbReference>
<name>H1DIR5_9BACT</name>
<keyword evidence="10" id="KW-1185">Reference proteome</keyword>
<dbReference type="InterPro" id="IPR011765">
    <property type="entry name" value="Pept_M16_N"/>
</dbReference>
<feature type="chain" id="PRO_5003549528" description="Peptidase M16 C-terminal domain-containing protein" evidence="6">
    <location>
        <begin position="20"/>
        <end position="964"/>
    </location>
</feature>
<accession>H1DIR5</accession>
<feature type="signal peptide" evidence="6">
    <location>
        <begin position="1"/>
        <end position="19"/>
    </location>
</feature>
<dbReference type="PATRIC" id="fig|742817.3.peg.2457"/>
<evidence type="ECO:0000256" key="2">
    <source>
        <dbReference type="ARBA" id="ARBA00022670"/>
    </source>
</evidence>
<keyword evidence="2" id="KW-0645">Protease</keyword>
<evidence type="ECO:0000256" key="3">
    <source>
        <dbReference type="ARBA" id="ARBA00022801"/>
    </source>
</evidence>
<proteinExistence type="inferred from homology"/>
<evidence type="ECO:0000256" key="5">
    <source>
        <dbReference type="ARBA" id="ARBA00023049"/>
    </source>
</evidence>
<evidence type="ECO:0000259" key="8">
    <source>
        <dbReference type="Pfam" id="PF05193"/>
    </source>
</evidence>
<evidence type="ECO:0000256" key="6">
    <source>
        <dbReference type="SAM" id="SignalP"/>
    </source>
</evidence>
<protein>
    <recommendedName>
        <fullName evidence="11">Peptidase M16 C-terminal domain-containing protein</fullName>
    </recommendedName>
</protein>
<reference evidence="9 10" key="1">
    <citation type="submission" date="2012-01" db="EMBL/GenBank/DDBJ databases">
        <title>The Genome Sequence of Odoribacter laneus YIT 12061.</title>
        <authorList>
            <consortium name="The Broad Institute Genome Sequencing Platform"/>
            <person name="Earl A."/>
            <person name="Ward D."/>
            <person name="Feldgarden M."/>
            <person name="Gevers D."/>
            <person name="Morotomi M."/>
            <person name="Young S.K."/>
            <person name="Zeng Q."/>
            <person name="Gargeya S."/>
            <person name="Fitzgerald M."/>
            <person name="Haas B."/>
            <person name="Abouelleil A."/>
            <person name="Alvarado L."/>
            <person name="Arachchi H.M."/>
            <person name="Berlin A."/>
            <person name="Chapman S.B."/>
            <person name="Gearin G."/>
            <person name="Goldberg J."/>
            <person name="Griggs A."/>
            <person name="Gujja S."/>
            <person name="Hansen M."/>
            <person name="Heiman D."/>
            <person name="Howarth C."/>
            <person name="Larimer J."/>
            <person name="Lui A."/>
            <person name="MacDonald P.J.P."/>
            <person name="McCowen C."/>
            <person name="Montmayeur A."/>
            <person name="Murphy C."/>
            <person name="Neiman D."/>
            <person name="Pearson M."/>
            <person name="Priest M."/>
            <person name="Roberts A."/>
            <person name="Saif S."/>
            <person name="Shea T."/>
            <person name="Sisk P."/>
            <person name="Stolte C."/>
            <person name="Sykes S."/>
            <person name="Wortman J."/>
            <person name="Nusbaum C."/>
            <person name="Birren B."/>
        </authorList>
    </citation>
    <scope>NUCLEOTIDE SEQUENCE [LARGE SCALE GENOMIC DNA]</scope>
    <source>
        <strain evidence="9 10">YIT 12061</strain>
    </source>
</reference>
<dbReference type="GO" id="GO:0006508">
    <property type="term" value="P:proteolysis"/>
    <property type="evidence" value="ECO:0007669"/>
    <property type="project" value="UniProtKB-KW"/>
</dbReference>
<gene>
    <name evidence="9" type="ORF">HMPREF9449_02294</name>
</gene>
<comment type="similarity">
    <text evidence="1">Belongs to the peptidase M16 family.</text>
</comment>
<evidence type="ECO:0000259" key="7">
    <source>
        <dbReference type="Pfam" id="PF00675"/>
    </source>
</evidence>
<dbReference type="eggNOG" id="COG0612">
    <property type="taxonomic scope" value="Bacteria"/>
</dbReference>
<evidence type="ECO:0000256" key="1">
    <source>
        <dbReference type="ARBA" id="ARBA00007261"/>
    </source>
</evidence>
<dbReference type="HOGENOM" id="CLU_306466_0_0_10"/>
<keyword evidence="5" id="KW-0482">Metalloprotease</keyword>